<protein>
    <recommendedName>
        <fullName evidence="2">MOSC domain-containing protein</fullName>
    </recommendedName>
</protein>
<evidence type="ECO:0000313" key="3">
    <source>
        <dbReference type="EMBL" id="OSX66873.1"/>
    </source>
</evidence>
<organism evidence="3 4">
    <name type="scientific">Postia placenta MAD-698-R-SB12</name>
    <dbReference type="NCBI Taxonomy" id="670580"/>
    <lineage>
        <taxon>Eukaryota</taxon>
        <taxon>Fungi</taxon>
        <taxon>Dikarya</taxon>
        <taxon>Basidiomycota</taxon>
        <taxon>Agaricomycotina</taxon>
        <taxon>Agaricomycetes</taxon>
        <taxon>Polyporales</taxon>
        <taxon>Adustoporiaceae</taxon>
        <taxon>Rhodonia</taxon>
    </lineage>
</organism>
<gene>
    <name evidence="3" type="ORF">POSPLADRAFT_1037762</name>
</gene>
<dbReference type="GeneID" id="36322210"/>
<dbReference type="Pfam" id="PF03473">
    <property type="entry name" value="MOSC"/>
    <property type="match status" value="1"/>
</dbReference>
<dbReference type="RefSeq" id="XP_024343667.1">
    <property type="nucleotide sequence ID" value="XM_024477260.1"/>
</dbReference>
<dbReference type="InterPro" id="IPR005302">
    <property type="entry name" value="MoCF_Sase_C"/>
</dbReference>
<dbReference type="Pfam" id="PF03476">
    <property type="entry name" value="MOSC_N"/>
    <property type="match status" value="1"/>
</dbReference>
<feature type="region of interest" description="Disordered" evidence="1">
    <location>
        <begin position="13"/>
        <end position="37"/>
    </location>
</feature>
<evidence type="ECO:0000259" key="2">
    <source>
        <dbReference type="PROSITE" id="PS51340"/>
    </source>
</evidence>
<evidence type="ECO:0000313" key="4">
    <source>
        <dbReference type="Proteomes" id="UP000194127"/>
    </source>
</evidence>
<dbReference type="OrthoDB" id="17255at2759"/>
<feature type="domain" description="MOSC" evidence="2">
    <location>
        <begin position="191"/>
        <end position="369"/>
    </location>
</feature>
<dbReference type="InterPro" id="IPR005303">
    <property type="entry name" value="MOCOS_middle"/>
</dbReference>
<accession>A0A1X6NES0</accession>
<sequence length="377" mass="41170">MWGSLQKTALGATDAGAAQPVNGDEDERLVPGTGPTEVPFEIGEVHVTKIYVHPIKSCRGTSVKEVRYDPEGLENDRKWCIIDAQKRTILTARGFANMVLITPQLEPDPSSAYGGQLVVSFPEGSGCESFAVPIEPTPDMLRSWELVEDAVMHGVYHVDGYVCQSLSAPYNTPSTVLSTFLGRDVHLMIKGPTPRTVPPALDYPDLQDTAKLQDGYPLLVASDESLVAFRHVVKDVAQQGEAAGVRGFDQKRWSEGTVEMERFRPNIVFGGAGVPFAEDYWRRIVINSPEQTDSEQAELKITLISKCARCLLPNVDTVTGIRDAAVPYKLLMTFRTGKDPRDFSKPCFGVNGIIDGHGVVRVGDVVTVKEWAGPEGV</sequence>
<dbReference type="GO" id="GO:0030151">
    <property type="term" value="F:molybdenum ion binding"/>
    <property type="evidence" value="ECO:0007669"/>
    <property type="project" value="InterPro"/>
</dbReference>
<reference evidence="3 4" key="1">
    <citation type="submission" date="2017-04" db="EMBL/GenBank/DDBJ databases">
        <title>Genome Sequence of the Model Brown-Rot Fungus Postia placenta SB12.</title>
        <authorList>
            <consortium name="DOE Joint Genome Institute"/>
            <person name="Gaskell J."/>
            <person name="Kersten P."/>
            <person name="Larrondo L.F."/>
            <person name="Canessa P."/>
            <person name="Martinez D."/>
            <person name="Hibbett D."/>
            <person name="Schmoll M."/>
            <person name="Kubicek C.P."/>
            <person name="Martinez A.T."/>
            <person name="Yadav J."/>
            <person name="Master E."/>
            <person name="Magnuson J.K."/>
            <person name="James T."/>
            <person name="Yaver D."/>
            <person name="Berka R."/>
            <person name="Labutti K."/>
            <person name="Lipzen A."/>
            <person name="Aerts A."/>
            <person name="Barry K."/>
            <person name="Henrissat B."/>
            <person name="Blanchette R."/>
            <person name="Grigoriev I."/>
            <person name="Cullen D."/>
        </authorList>
    </citation>
    <scope>NUCLEOTIDE SEQUENCE [LARGE SCALE GENOMIC DNA]</scope>
    <source>
        <strain evidence="3 4">MAD-698-R-SB12</strain>
    </source>
</reference>
<dbReference type="PANTHER" id="PTHR14237:SF19">
    <property type="entry name" value="MITOCHONDRIAL AMIDOXIME REDUCING COMPONENT 1"/>
    <property type="match status" value="1"/>
</dbReference>
<dbReference type="PROSITE" id="PS51340">
    <property type="entry name" value="MOSC"/>
    <property type="match status" value="1"/>
</dbReference>
<dbReference type="STRING" id="670580.A0A1X6NES0"/>
<proteinExistence type="predicted"/>
<dbReference type="EMBL" id="KZ110591">
    <property type="protein sequence ID" value="OSX66873.1"/>
    <property type="molecule type" value="Genomic_DNA"/>
</dbReference>
<dbReference type="AlphaFoldDB" id="A0A1X6NES0"/>
<dbReference type="GO" id="GO:0003824">
    <property type="term" value="F:catalytic activity"/>
    <property type="evidence" value="ECO:0007669"/>
    <property type="project" value="InterPro"/>
</dbReference>
<keyword evidence="4" id="KW-1185">Reference proteome</keyword>
<dbReference type="GO" id="GO:0030170">
    <property type="term" value="F:pyridoxal phosphate binding"/>
    <property type="evidence" value="ECO:0007669"/>
    <property type="project" value="InterPro"/>
</dbReference>
<dbReference type="SUPFAM" id="SSF141673">
    <property type="entry name" value="MOSC N-terminal domain-like"/>
    <property type="match status" value="1"/>
</dbReference>
<dbReference type="PANTHER" id="PTHR14237">
    <property type="entry name" value="MOLYBDOPTERIN COFACTOR SULFURASE MOSC"/>
    <property type="match status" value="1"/>
</dbReference>
<name>A0A1X6NES0_9APHY</name>
<evidence type="ECO:0000256" key="1">
    <source>
        <dbReference type="SAM" id="MobiDB-lite"/>
    </source>
</evidence>
<dbReference type="Proteomes" id="UP000194127">
    <property type="component" value="Unassembled WGS sequence"/>
</dbReference>